<protein>
    <submittedName>
        <fullName evidence="1">Uncharacterized protein</fullName>
    </submittedName>
</protein>
<gene>
    <name evidence="1" type="ORF">BQ8794_140446</name>
</gene>
<evidence type="ECO:0000313" key="2">
    <source>
        <dbReference type="Proteomes" id="UP000188388"/>
    </source>
</evidence>
<evidence type="ECO:0000313" key="1">
    <source>
        <dbReference type="EMBL" id="SIT54301.1"/>
    </source>
</evidence>
<sequence>MLFFHSEMLANLGKTAFCTYIWAIKDARFGADFLRWMCGINQTGFHERSDRQRQRR</sequence>
<dbReference type="EMBL" id="FTPD01000006">
    <property type="protein sequence ID" value="SIT54301.1"/>
    <property type="molecule type" value="Genomic_DNA"/>
</dbReference>
<dbReference type="STRING" id="1631249.BQ8794_140446"/>
<organism evidence="1 2">
    <name type="scientific">Mesorhizobium prunaredense</name>
    <dbReference type="NCBI Taxonomy" id="1631249"/>
    <lineage>
        <taxon>Bacteria</taxon>
        <taxon>Pseudomonadati</taxon>
        <taxon>Pseudomonadota</taxon>
        <taxon>Alphaproteobacteria</taxon>
        <taxon>Hyphomicrobiales</taxon>
        <taxon>Phyllobacteriaceae</taxon>
        <taxon>Mesorhizobium</taxon>
    </lineage>
</organism>
<dbReference type="AlphaFoldDB" id="A0A1R3V344"/>
<keyword evidence="2" id="KW-1185">Reference proteome</keyword>
<reference evidence="2" key="1">
    <citation type="submission" date="2017-01" db="EMBL/GenBank/DDBJ databases">
        <authorList>
            <person name="Brunel B."/>
        </authorList>
    </citation>
    <scope>NUCLEOTIDE SEQUENCE [LARGE SCALE GENOMIC DNA]</scope>
</reference>
<accession>A0A1R3V344</accession>
<dbReference type="Proteomes" id="UP000188388">
    <property type="component" value="Unassembled WGS sequence"/>
</dbReference>
<name>A0A1R3V344_9HYPH</name>
<proteinExistence type="predicted"/>